<accession>A0AAU7Z5H7</accession>
<comment type="catalytic activity">
    <reaction evidence="9 10">
        <text>5,6-dimethylbenzimidazole + nicotinate beta-D-ribonucleotide = alpha-ribazole 5'-phosphate + nicotinate + H(+)</text>
        <dbReference type="Rhea" id="RHEA:11196"/>
        <dbReference type="ChEBI" id="CHEBI:15378"/>
        <dbReference type="ChEBI" id="CHEBI:15890"/>
        <dbReference type="ChEBI" id="CHEBI:32544"/>
        <dbReference type="ChEBI" id="CHEBI:57502"/>
        <dbReference type="ChEBI" id="CHEBI:57918"/>
        <dbReference type="EC" id="2.4.2.21"/>
    </reaction>
</comment>
<dbReference type="InterPro" id="IPR017846">
    <property type="entry name" value="Nict_dMeBzImd_PRibTrfase_bact"/>
</dbReference>
<feature type="active site" description="Proton acceptor" evidence="10">
    <location>
        <position position="328"/>
    </location>
</feature>
<dbReference type="Gene3D" id="3.40.50.10210">
    <property type="match status" value="1"/>
</dbReference>
<dbReference type="CDD" id="cd02439">
    <property type="entry name" value="DMB-PRT_CobT"/>
    <property type="match status" value="1"/>
</dbReference>
<dbReference type="Gene3D" id="1.10.1610.10">
    <property type="match status" value="1"/>
</dbReference>
<evidence type="ECO:0000313" key="11">
    <source>
        <dbReference type="EMBL" id="XCB23768.1"/>
    </source>
</evidence>
<dbReference type="HAMAP" id="MF_00230">
    <property type="entry name" value="CobT"/>
    <property type="match status" value="1"/>
</dbReference>
<dbReference type="FunFam" id="3.40.50.10210:FF:000001">
    <property type="entry name" value="Nicotinate-nucleotide--dimethylbenzimidazole phosphoribosyltransferase"/>
    <property type="match status" value="1"/>
</dbReference>
<dbReference type="PANTHER" id="PTHR43463">
    <property type="entry name" value="NICOTINATE-NUCLEOTIDE--DIMETHYLBENZIMIDAZOLE PHOSPHORIBOSYLTRANSFERASE"/>
    <property type="match status" value="1"/>
</dbReference>
<evidence type="ECO:0000256" key="5">
    <source>
        <dbReference type="ARBA" id="ARBA00022573"/>
    </source>
</evidence>
<dbReference type="NCBIfam" id="NF000996">
    <property type="entry name" value="PRK00105.1"/>
    <property type="match status" value="1"/>
</dbReference>
<dbReference type="InterPro" id="IPR003200">
    <property type="entry name" value="Nict_dMeBzImd_PRibTrfase"/>
</dbReference>
<reference evidence="11" key="2">
    <citation type="journal article" date="2024" name="Environ. Microbiol.">
        <title>Genome analysis and description of Tunturibacter gen. nov. expands the diversity of Terriglobia in tundra soils.</title>
        <authorList>
            <person name="Messyasz A."/>
            <person name="Mannisto M.K."/>
            <person name="Kerkhof L.J."/>
            <person name="Haggblom M.M."/>
        </authorList>
    </citation>
    <scope>NUCLEOTIDE SEQUENCE</scope>
    <source>
        <strain evidence="11">M8UP39</strain>
    </source>
</reference>
<proteinExistence type="inferred from homology"/>
<evidence type="ECO:0000256" key="6">
    <source>
        <dbReference type="ARBA" id="ARBA00022676"/>
    </source>
</evidence>
<dbReference type="NCBIfam" id="TIGR03160">
    <property type="entry name" value="cobT_DBIPRT"/>
    <property type="match status" value="1"/>
</dbReference>
<dbReference type="GO" id="GO:0009236">
    <property type="term" value="P:cobalamin biosynthetic process"/>
    <property type="evidence" value="ECO:0007669"/>
    <property type="project" value="UniProtKB-UniRule"/>
</dbReference>
<keyword evidence="6 10" id="KW-0328">Glycosyltransferase</keyword>
<dbReference type="GO" id="GO:0008939">
    <property type="term" value="F:nicotinate-nucleotide-dimethylbenzimidazole phosphoribosyltransferase activity"/>
    <property type="evidence" value="ECO:0007669"/>
    <property type="project" value="UniProtKB-UniRule"/>
</dbReference>
<evidence type="ECO:0000256" key="4">
    <source>
        <dbReference type="ARBA" id="ARBA00015486"/>
    </source>
</evidence>
<dbReference type="InterPro" id="IPR023195">
    <property type="entry name" value="Nict_dMeBzImd_PRibTrfase_N"/>
</dbReference>
<keyword evidence="7 10" id="KW-0808">Transferase</keyword>
<evidence type="ECO:0000256" key="10">
    <source>
        <dbReference type="HAMAP-Rule" id="MF_00230"/>
    </source>
</evidence>
<reference evidence="11" key="1">
    <citation type="submission" date="2023-08" db="EMBL/GenBank/DDBJ databases">
        <authorList>
            <person name="Messyasz A."/>
            <person name="Mannisto M.K."/>
            <person name="Kerkhof L.J."/>
            <person name="Haggblom M."/>
        </authorList>
    </citation>
    <scope>NUCLEOTIDE SEQUENCE</scope>
    <source>
        <strain evidence="11">M8UP39</strain>
    </source>
</reference>
<comment type="similarity">
    <text evidence="2 10">Belongs to the CobT family.</text>
</comment>
<organism evidence="11">
    <name type="scientific">Tunturiibacter gelidiferens</name>
    <dbReference type="NCBI Taxonomy" id="3069689"/>
    <lineage>
        <taxon>Bacteria</taxon>
        <taxon>Pseudomonadati</taxon>
        <taxon>Acidobacteriota</taxon>
        <taxon>Terriglobia</taxon>
        <taxon>Terriglobales</taxon>
        <taxon>Acidobacteriaceae</taxon>
        <taxon>Tunturiibacter</taxon>
    </lineage>
</organism>
<dbReference type="EMBL" id="CP132938">
    <property type="protein sequence ID" value="XCB23768.1"/>
    <property type="molecule type" value="Genomic_DNA"/>
</dbReference>
<dbReference type="EC" id="2.4.2.21" evidence="3 10"/>
<evidence type="ECO:0000256" key="3">
    <source>
        <dbReference type="ARBA" id="ARBA00011991"/>
    </source>
</evidence>
<comment type="pathway">
    <text evidence="1 10">Nucleoside biosynthesis; alpha-ribazole biosynthesis; alpha-ribazole from 5,6-dimethylbenzimidazole: step 1/2.</text>
</comment>
<evidence type="ECO:0000256" key="2">
    <source>
        <dbReference type="ARBA" id="ARBA00007110"/>
    </source>
</evidence>
<dbReference type="KEGG" id="tgi:RBB81_07560"/>
<dbReference type="AlphaFoldDB" id="A0AAU7Z5H7"/>
<comment type="function">
    <text evidence="10">Catalyzes the synthesis of alpha-ribazole-5'-phosphate from nicotinate mononucleotide (NAMN) and 5,6-dimethylbenzimidazole (DMB).</text>
</comment>
<gene>
    <name evidence="10 11" type="primary">cobT</name>
    <name evidence="11" type="ORF">RBB81_07560</name>
</gene>
<dbReference type="SUPFAM" id="SSF52733">
    <property type="entry name" value="Nicotinate mononucleotide:5,6-dimethylbenzimidazole phosphoribosyltransferase (CobT)"/>
    <property type="match status" value="1"/>
</dbReference>
<keyword evidence="5 10" id="KW-0169">Cobalamin biosynthesis</keyword>
<protein>
    <recommendedName>
        <fullName evidence="4 10">Nicotinate-nucleotide--dimethylbenzimidazole phosphoribosyltransferase</fullName>
        <shortName evidence="10">NN:DBI PRT</shortName>
        <ecNumber evidence="3 10">2.4.2.21</ecNumber>
    </recommendedName>
    <alternativeName>
        <fullName evidence="8 10">N(1)-alpha-phosphoribosyltransferase</fullName>
    </alternativeName>
</protein>
<evidence type="ECO:0000256" key="8">
    <source>
        <dbReference type="ARBA" id="ARBA00030686"/>
    </source>
</evidence>
<dbReference type="InterPro" id="IPR036087">
    <property type="entry name" value="Nict_dMeBzImd_PRibTrfase_sf"/>
</dbReference>
<evidence type="ECO:0000256" key="9">
    <source>
        <dbReference type="ARBA" id="ARBA00047340"/>
    </source>
</evidence>
<evidence type="ECO:0000256" key="1">
    <source>
        <dbReference type="ARBA" id="ARBA00005049"/>
    </source>
</evidence>
<dbReference type="Pfam" id="PF02277">
    <property type="entry name" value="DBI_PRT"/>
    <property type="match status" value="1"/>
</dbReference>
<name>A0AAU7Z5H7_9BACT</name>
<evidence type="ECO:0000256" key="7">
    <source>
        <dbReference type="ARBA" id="ARBA00022679"/>
    </source>
</evidence>
<sequence length="362" mass="38525">MNASTQLIDPKITSTIEAPSQQWLARARVHLDALTKPLGSLGRLEDLAAQMVSIRQQNYTKPLQKAVYVFAADHGVTAEGVSAYPSEVTRQMVLNFLAHGAAINVLAKLHGVEMNVVDVGVDADFDRIDGLLHRKVRRGTRNMMREPAMSREEVIEALNVGLNLADDSKAKGHSLVAVGEMGIGNTTAASAITSLLTRRSVEVTTGKGTGVNTEALQHKRRIIEAVLQKYFGEAGGHTLPDPVDVLRIVGGLEIAAMTGFILGAARHGAAIVVDGFISTAAAAVAFALVPEVRGYLFAGHQSEEPGHQALLDYLGLKPILTLNMRLGEGTGAVLAMPILESAMCLYNQMATFESAGVSEAKD</sequence>
<dbReference type="PANTHER" id="PTHR43463:SF1">
    <property type="entry name" value="NICOTINATE-NUCLEOTIDE--DIMETHYLBENZIMIDAZOLE PHOSPHORIBOSYLTRANSFERASE"/>
    <property type="match status" value="1"/>
</dbReference>